<dbReference type="Proteomes" id="UP000054359">
    <property type="component" value="Unassembled WGS sequence"/>
</dbReference>
<sequence length="120" mass="14188">MRNKESALIDRCLNLERLFGKKCEELTQQKQEEFKQREIAEAKIQVLMSGNEFLQVERHKMSSRLQVADRSLSNMRRENNILRERLKSIAPQNSRNEENQSTQALQLQINQTDLKAMTQR</sequence>
<dbReference type="OrthoDB" id="10520994at2759"/>
<accession>A0A087U5P5</accession>
<evidence type="ECO:0000256" key="1">
    <source>
        <dbReference type="SAM" id="MobiDB-lite"/>
    </source>
</evidence>
<evidence type="ECO:0000313" key="2">
    <source>
        <dbReference type="EMBL" id="KFM72684.1"/>
    </source>
</evidence>
<protein>
    <submittedName>
        <fullName evidence="2">Uncharacterized protein</fullName>
    </submittedName>
</protein>
<evidence type="ECO:0000313" key="3">
    <source>
        <dbReference type="Proteomes" id="UP000054359"/>
    </source>
</evidence>
<name>A0A087U5P5_STEMI</name>
<proteinExistence type="predicted"/>
<feature type="non-terminal residue" evidence="2">
    <location>
        <position position="120"/>
    </location>
</feature>
<reference evidence="2 3" key="1">
    <citation type="submission" date="2013-11" db="EMBL/GenBank/DDBJ databases">
        <title>Genome sequencing of Stegodyphus mimosarum.</title>
        <authorList>
            <person name="Bechsgaard J."/>
        </authorList>
    </citation>
    <scope>NUCLEOTIDE SEQUENCE [LARGE SCALE GENOMIC DNA]</scope>
</reference>
<feature type="compositionally biased region" description="Polar residues" evidence="1">
    <location>
        <begin position="90"/>
        <end position="120"/>
    </location>
</feature>
<organism evidence="2 3">
    <name type="scientific">Stegodyphus mimosarum</name>
    <name type="common">African social velvet spider</name>
    <dbReference type="NCBI Taxonomy" id="407821"/>
    <lineage>
        <taxon>Eukaryota</taxon>
        <taxon>Metazoa</taxon>
        <taxon>Ecdysozoa</taxon>
        <taxon>Arthropoda</taxon>
        <taxon>Chelicerata</taxon>
        <taxon>Arachnida</taxon>
        <taxon>Araneae</taxon>
        <taxon>Araneomorphae</taxon>
        <taxon>Entelegynae</taxon>
        <taxon>Eresoidea</taxon>
        <taxon>Eresidae</taxon>
        <taxon>Stegodyphus</taxon>
    </lineage>
</organism>
<dbReference type="AlphaFoldDB" id="A0A087U5P5"/>
<feature type="region of interest" description="Disordered" evidence="1">
    <location>
        <begin position="83"/>
        <end position="120"/>
    </location>
</feature>
<dbReference type="EMBL" id="KK118309">
    <property type="protein sequence ID" value="KFM72684.1"/>
    <property type="molecule type" value="Genomic_DNA"/>
</dbReference>
<gene>
    <name evidence="2" type="ORF">X975_11515</name>
</gene>
<keyword evidence="3" id="KW-1185">Reference proteome</keyword>